<dbReference type="Gene3D" id="2.60.120.200">
    <property type="match status" value="1"/>
</dbReference>
<dbReference type="RefSeq" id="WP_160964303.1">
    <property type="nucleotide sequence ID" value="NZ_WVUD01000117.1"/>
</dbReference>
<evidence type="ECO:0000256" key="1">
    <source>
        <dbReference type="SAM" id="MobiDB-lite"/>
    </source>
</evidence>
<keyword evidence="3" id="KW-1185">Reference proteome</keyword>
<dbReference type="Proteomes" id="UP000482487">
    <property type="component" value="Unassembled WGS sequence"/>
</dbReference>
<dbReference type="SUPFAM" id="SSF49899">
    <property type="entry name" value="Concanavalin A-like lectins/glucanases"/>
    <property type="match status" value="1"/>
</dbReference>
<dbReference type="EMBL" id="WVUD01000117">
    <property type="protein sequence ID" value="MYL85432.1"/>
    <property type="molecule type" value="Genomic_DNA"/>
</dbReference>
<dbReference type="InterPro" id="IPR013320">
    <property type="entry name" value="ConA-like_dom_sf"/>
</dbReference>
<name>A0A7C9MRC8_9BACT</name>
<sequence length="274" mass="29824">MIGASSEGKGDVANFILSNKSVVRTTKKTTPILEDKFDKIVETGSGANKVRTTDDSSATNNDGLVEGSSDSGVEVVTNAIQGNSYKFASSYRGRVVHKFVEDYNIFYNGTIMVFLYPTDAVNDYAGLVHKGVSKIVCNNGIFADEVYTFQFWPSGKSDHVFKMFLIEGNENTSCTKTNKDCLCGGSSSWKYVEATSATTVAANKWQHVAITWEQKPSGALDMKFYINGSLDSSTAVSNFTPRRNQADLVVGGQSDDDSGNVNTFYNGNMDNNNE</sequence>
<feature type="region of interest" description="Disordered" evidence="1">
    <location>
        <begin position="250"/>
        <end position="274"/>
    </location>
</feature>
<dbReference type="OrthoDB" id="5446117at2"/>
<protein>
    <recommendedName>
        <fullName evidence="4">LamG domain-containing protein</fullName>
    </recommendedName>
</protein>
<comment type="caution">
    <text evidence="2">The sequence shown here is derived from an EMBL/GenBank/DDBJ whole genome shotgun (WGS) entry which is preliminary data.</text>
</comment>
<evidence type="ECO:0000313" key="3">
    <source>
        <dbReference type="Proteomes" id="UP000482487"/>
    </source>
</evidence>
<dbReference type="Pfam" id="PF13385">
    <property type="entry name" value="Laminin_G_3"/>
    <property type="match status" value="1"/>
</dbReference>
<evidence type="ECO:0000313" key="2">
    <source>
        <dbReference type="EMBL" id="MYL85432.1"/>
    </source>
</evidence>
<organism evidence="2 3">
    <name type="scientific">Solidesulfovibrio aerotolerans</name>
    <dbReference type="NCBI Taxonomy" id="295255"/>
    <lineage>
        <taxon>Bacteria</taxon>
        <taxon>Pseudomonadati</taxon>
        <taxon>Thermodesulfobacteriota</taxon>
        <taxon>Desulfovibrionia</taxon>
        <taxon>Desulfovibrionales</taxon>
        <taxon>Desulfovibrionaceae</taxon>
        <taxon>Solidesulfovibrio</taxon>
    </lineage>
</organism>
<dbReference type="AlphaFoldDB" id="A0A7C9MRC8"/>
<reference evidence="2 3" key="1">
    <citation type="submission" date="2020-01" db="EMBL/GenBank/DDBJ databases">
        <title>Genome sequence of Desulfovibrio aerotolerans DSM 16695(T).</title>
        <authorList>
            <person name="Karnachuk O."/>
            <person name="Avakyan M."/>
            <person name="Mardanov A."/>
            <person name="Kadnikov V."/>
            <person name="Ravin N."/>
        </authorList>
    </citation>
    <scope>NUCLEOTIDE SEQUENCE [LARGE SCALE GENOMIC DNA]</scope>
    <source>
        <strain evidence="2 3">DSM 16695</strain>
    </source>
</reference>
<accession>A0A7C9MRC8</accession>
<evidence type="ECO:0008006" key="4">
    <source>
        <dbReference type="Google" id="ProtNLM"/>
    </source>
</evidence>
<gene>
    <name evidence="2" type="ORF">GTA51_20355</name>
</gene>
<proteinExistence type="predicted"/>
<feature type="compositionally biased region" description="Polar residues" evidence="1">
    <location>
        <begin position="259"/>
        <end position="274"/>
    </location>
</feature>